<dbReference type="InterPro" id="IPR016181">
    <property type="entry name" value="Acyl_CoA_acyltransferase"/>
</dbReference>
<dbReference type="Proteomes" id="UP000664203">
    <property type="component" value="Unassembled WGS sequence"/>
</dbReference>
<evidence type="ECO:0000259" key="1">
    <source>
        <dbReference type="PROSITE" id="PS51186"/>
    </source>
</evidence>
<protein>
    <recommendedName>
        <fullName evidence="1">N-acetyltransferase domain-containing protein</fullName>
    </recommendedName>
</protein>
<dbReference type="InterPro" id="IPR000182">
    <property type="entry name" value="GNAT_dom"/>
</dbReference>
<dbReference type="PROSITE" id="PS51186">
    <property type="entry name" value="GNAT"/>
    <property type="match status" value="1"/>
</dbReference>
<dbReference type="PANTHER" id="PTHR42791">
    <property type="entry name" value="GNAT FAMILY ACETYLTRANSFERASE"/>
    <property type="match status" value="1"/>
</dbReference>
<organism evidence="2 3">
    <name type="scientific">Alectoria fallacina</name>
    <dbReference type="NCBI Taxonomy" id="1903189"/>
    <lineage>
        <taxon>Eukaryota</taxon>
        <taxon>Fungi</taxon>
        <taxon>Dikarya</taxon>
        <taxon>Ascomycota</taxon>
        <taxon>Pezizomycotina</taxon>
        <taxon>Lecanoromycetes</taxon>
        <taxon>OSLEUM clade</taxon>
        <taxon>Lecanoromycetidae</taxon>
        <taxon>Lecanorales</taxon>
        <taxon>Lecanorineae</taxon>
        <taxon>Parmeliaceae</taxon>
        <taxon>Alectoria</taxon>
    </lineage>
</organism>
<sequence length="220" mass="24874">MAYRVLPATPADLADIVALYHAAFADDPFIGQLMPNVPPEVKQAHDMHWYGREFEMTDLNGLRFRKIVDGDGKPLAFAKWQYPYCLTAEQKTKKAQLDRTEEIEHPFPEGSNRELYGVFFTALKEKKAKWMDETKDYLLHILGVSPAHQRKGLGAMLIAEGLADADRNNARTYIEASPAGYELYLRHGWKQVDEIVIDITKYGGHGIATEKLLVREPGGN</sequence>
<evidence type="ECO:0000313" key="3">
    <source>
        <dbReference type="Proteomes" id="UP000664203"/>
    </source>
</evidence>
<keyword evidence="3" id="KW-1185">Reference proteome</keyword>
<dbReference type="PANTHER" id="PTHR42791:SF1">
    <property type="entry name" value="N-ACETYLTRANSFERASE DOMAIN-CONTAINING PROTEIN"/>
    <property type="match status" value="1"/>
</dbReference>
<dbReference type="EMBL" id="CAJPDR010000201">
    <property type="protein sequence ID" value="CAF9925207.1"/>
    <property type="molecule type" value="Genomic_DNA"/>
</dbReference>
<dbReference type="OrthoDB" id="2832510at2759"/>
<evidence type="ECO:0000313" key="2">
    <source>
        <dbReference type="EMBL" id="CAF9925207.1"/>
    </source>
</evidence>
<accession>A0A8H3IEL4</accession>
<reference evidence="2" key="1">
    <citation type="submission" date="2021-03" db="EMBL/GenBank/DDBJ databases">
        <authorList>
            <person name="Tagirdzhanova G."/>
        </authorList>
    </citation>
    <scope>NUCLEOTIDE SEQUENCE</scope>
</reference>
<dbReference type="SUPFAM" id="SSF55729">
    <property type="entry name" value="Acyl-CoA N-acyltransferases (Nat)"/>
    <property type="match status" value="1"/>
</dbReference>
<name>A0A8H3IEL4_9LECA</name>
<proteinExistence type="predicted"/>
<dbReference type="CDD" id="cd04301">
    <property type="entry name" value="NAT_SF"/>
    <property type="match status" value="1"/>
</dbReference>
<dbReference type="GO" id="GO:0016747">
    <property type="term" value="F:acyltransferase activity, transferring groups other than amino-acyl groups"/>
    <property type="evidence" value="ECO:0007669"/>
    <property type="project" value="InterPro"/>
</dbReference>
<gene>
    <name evidence="2" type="ORF">ALECFALPRED_003089</name>
</gene>
<dbReference type="InterPro" id="IPR052523">
    <property type="entry name" value="Trichothecene_AcTrans"/>
</dbReference>
<feature type="domain" description="N-acetyltransferase" evidence="1">
    <location>
        <begin position="70"/>
        <end position="214"/>
    </location>
</feature>
<dbReference type="Gene3D" id="3.40.630.30">
    <property type="match status" value="1"/>
</dbReference>
<dbReference type="AlphaFoldDB" id="A0A8H3IEL4"/>
<dbReference type="Pfam" id="PF13673">
    <property type="entry name" value="Acetyltransf_10"/>
    <property type="match status" value="1"/>
</dbReference>
<comment type="caution">
    <text evidence="2">The sequence shown here is derived from an EMBL/GenBank/DDBJ whole genome shotgun (WGS) entry which is preliminary data.</text>
</comment>